<protein>
    <recommendedName>
        <fullName evidence="4">Terpene synthase N-terminal domain-containing protein</fullName>
    </recommendedName>
</protein>
<dbReference type="EMBL" id="CP097509">
    <property type="protein sequence ID" value="URE21611.1"/>
    <property type="molecule type" value="Genomic_DNA"/>
</dbReference>
<dbReference type="Gene3D" id="1.50.10.130">
    <property type="entry name" value="Terpene synthase, N-terminal domain"/>
    <property type="match status" value="1"/>
</dbReference>
<evidence type="ECO:0008006" key="4">
    <source>
        <dbReference type="Google" id="ProtNLM"/>
    </source>
</evidence>
<dbReference type="EMBL" id="CP097509">
    <property type="protein sequence ID" value="URE19584.1"/>
    <property type="molecule type" value="Genomic_DNA"/>
</dbReference>
<dbReference type="GO" id="GO:0010333">
    <property type="term" value="F:terpene synthase activity"/>
    <property type="evidence" value="ECO:0007669"/>
    <property type="project" value="InterPro"/>
</dbReference>
<dbReference type="InterPro" id="IPR036965">
    <property type="entry name" value="Terpene_synth_N_sf"/>
</dbReference>
<dbReference type="Proteomes" id="UP001055439">
    <property type="component" value="Chromosome 7"/>
</dbReference>
<dbReference type="SUPFAM" id="SSF48239">
    <property type="entry name" value="Terpenoid cyclases/Protein prenyltransferases"/>
    <property type="match status" value="1"/>
</dbReference>
<dbReference type="AlphaFoldDB" id="A0A9E7GWW3"/>
<accession>A0A9E7GWW3</accession>
<evidence type="ECO:0000313" key="1">
    <source>
        <dbReference type="EMBL" id="URE19584.1"/>
    </source>
</evidence>
<proteinExistence type="predicted"/>
<dbReference type="OrthoDB" id="912742at2759"/>
<reference evidence="1" key="1">
    <citation type="submission" date="2022-05" db="EMBL/GenBank/DDBJ databases">
        <title>The Musa troglodytarum L. genome provides insights into the mechanism of non-climacteric behaviour and enrichment of carotenoids.</title>
        <authorList>
            <person name="Wang J."/>
        </authorList>
    </citation>
    <scope>NUCLEOTIDE SEQUENCE</scope>
    <source>
        <tissue evidence="1">Leaf</tissue>
    </source>
</reference>
<evidence type="ECO:0000313" key="2">
    <source>
        <dbReference type="EMBL" id="URE21611.1"/>
    </source>
</evidence>
<organism evidence="1 3">
    <name type="scientific">Musa troglodytarum</name>
    <name type="common">fe'i banana</name>
    <dbReference type="NCBI Taxonomy" id="320322"/>
    <lineage>
        <taxon>Eukaryota</taxon>
        <taxon>Viridiplantae</taxon>
        <taxon>Streptophyta</taxon>
        <taxon>Embryophyta</taxon>
        <taxon>Tracheophyta</taxon>
        <taxon>Spermatophyta</taxon>
        <taxon>Magnoliopsida</taxon>
        <taxon>Liliopsida</taxon>
        <taxon>Zingiberales</taxon>
        <taxon>Musaceae</taxon>
        <taxon>Musa</taxon>
    </lineage>
</organism>
<name>A0A9E7GWW3_9LILI</name>
<sequence>MISQPHVPGDEVVIRKSASYHPTVWGPVLSQNTGITDGAGKKHVQGHATGILQTMDLVDSIQLLGLSYHFEKEISEALNRVQVPILTIMISAILHSGFDC</sequence>
<gene>
    <name evidence="1" type="ORF">MUK42_35361</name>
    <name evidence="2" type="ORF">MUK42_35363</name>
</gene>
<dbReference type="InterPro" id="IPR008930">
    <property type="entry name" value="Terpenoid_cyclase/PrenylTrfase"/>
</dbReference>
<keyword evidence="3" id="KW-1185">Reference proteome</keyword>
<evidence type="ECO:0000313" key="3">
    <source>
        <dbReference type="Proteomes" id="UP001055439"/>
    </source>
</evidence>